<comment type="subcellular location">
    <subcellularLocation>
        <location evidence="1">Encapsulin nanocompartment</location>
    </subcellularLocation>
</comment>
<evidence type="ECO:0000256" key="1">
    <source>
        <dbReference type="ARBA" id="ARBA00033738"/>
    </source>
</evidence>
<comment type="similarity">
    <text evidence="2">Belongs to the encapsulin family. Family 1 subfamily.</text>
</comment>
<keyword evidence="6" id="KW-1185">Reference proteome</keyword>
<dbReference type="Proteomes" id="UP000475545">
    <property type="component" value="Unassembled WGS sequence"/>
</dbReference>
<dbReference type="RefSeq" id="WP_160901967.1">
    <property type="nucleotide sequence ID" value="NZ_CP102850.1"/>
</dbReference>
<evidence type="ECO:0000256" key="4">
    <source>
        <dbReference type="ARBA" id="ARBA00050023"/>
    </source>
</evidence>
<name>A0A6L7GR44_9ACTN</name>
<dbReference type="Gene3D" id="3.30.2320.10">
    <property type="entry name" value="hypothetical protein PF0899 domain"/>
    <property type="match status" value="1"/>
</dbReference>
<proteinExistence type="inferred from homology"/>
<dbReference type="PANTHER" id="PTHR37165">
    <property type="entry name" value="PEPTIDASE U56 FAMILY"/>
    <property type="match status" value="1"/>
</dbReference>
<comment type="caution">
    <text evidence="5">The sequence shown here is derived from an EMBL/GenBank/DDBJ whole genome shotgun (WGS) entry which is preliminary data.</text>
</comment>
<dbReference type="InterPro" id="IPR051429">
    <property type="entry name" value="Encapsulin_nc"/>
</dbReference>
<dbReference type="NCBIfam" id="NF041155">
    <property type="entry name" value="encap_f1"/>
    <property type="match status" value="1"/>
</dbReference>
<evidence type="ECO:0000256" key="3">
    <source>
        <dbReference type="ARBA" id="ARBA00033787"/>
    </source>
</evidence>
<dbReference type="InterPro" id="IPR007544">
    <property type="entry name" value="ENCAP"/>
</dbReference>
<dbReference type="PANTHER" id="PTHR37165:SF1">
    <property type="entry name" value="TYPE 1 ENCAPSULIN SHELL PROTEIN"/>
    <property type="match status" value="1"/>
</dbReference>
<dbReference type="GO" id="GO:0140737">
    <property type="term" value="C:encapsulin nanocompartment"/>
    <property type="evidence" value="ECO:0007669"/>
    <property type="project" value="UniProtKB-SubCell"/>
</dbReference>
<protein>
    <recommendedName>
        <fullName evidence="4">Type 1 encapsulin shell protein</fullName>
    </recommendedName>
</protein>
<gene>
    <name evidence="5" type="ORF">GIY30_10745</name>
</gene>
<accession>A0A6L7GR44</accession>
<organism evidence="5 6">
    <name type="scientific">Gordonia mangrovi</name>
    <dbReference type="NCBI Taxonomy" id="2665643"/>
    <lineage>
        <taxon>Bacteria</taxon>
        <taxon>Bacillati</taxon>
        <taxon>Actinomycetota</taxon>
        <taxon>Actinomycetes</taxon>
        <taxon>Mycobacteriales</taxon>
        <taxon>Gordoniaceae</taxon>
        <taxon>Gordonia</taxon>
    </lineage>
</organism>
<evidence type="ECO:0000313" key="6">
    <source>
        <dbReference type="Proteomes" id="UP000475545"/>
    </source>
</evidence>
<evidence type="ECO:0000256" key="2">
    <source>
        <dbReference type="ARBA" id="ARBA00033743"/>
    </source>
</evidence>
<evidence type="ECO:0000313" key="5">
    <source>
        <dbReference type="EMBL" id="MXP21827.1"/>
    </source>
</evidence>
<dbReference type="EMBL" id="WMBR01000002">
    <property type="protein sequence ID" value="MXP21827.1"/>
    <property type="molecule type" value="Genomic_DNA"/>
</dbReference>
<dbReference type="AlphaFoldDB" id="A0A6L7GR44"/>
<reference evidence="5 6" key="1">
    <citation type="submission" date="2019-11" db="EMBL/GenBank/DDBJ databases">
        <title>Gordonia sp. nov., a novel actinobacterium isolated from mangrove soil in Hainan.</title>
        <authorList>
            <person name="Huang X."/>
            <person name="Xie Y."/>
            <person name="Chu X."/>
            <person name="Xiao K."/>
        </authorList>
    </citation>
    <scope>NUCLEOTIDE SEQUENCE [LARGE SCALE GENOMIC DNA]</scope>
    <source>
        <strain evidence="5 6">HNM0687</strain>
    </source>
</reference>
<dbReference type="Gene3D" id="3.30.2400.30">
    <property type="match status" value="1"/>
</dbReference>
<keyword evidence="3" id="KW-1284">Encapsulin nanocompartment</keyword>
<sequence length="269" mass="28978">MNNLHRALAPISDAAWAEIEEEATRSFKRNSAARRLVDVNGPLGLDIASVTLGHRSKIDPPADGIVAHQRQAQPLVELRVPFTVSREAIDDVDRGAQDSDWDPVRDAAAELARAEDRAIFEGYPAGGIAGIRPTASATPIPLPADVRDYAEALSQATTALRLASVEGPYSLALSKDVYTLVNETSNHGVPIRDHLQRLLVGGGDIVWAPAISGAFLLSTRGGDFEMSIGQDVSIGYDHHDAETVTLYFQESFTYLTYTPEAVVPFTFAG</sequence>
<dbReference type="Pfam" id="PF04454">
    <property type="entry name" value="Linocin_M18"/>
    <property type="match status" value="1"/>
</dbReference>
<dbReference type="PIRSF" id="PIRSF019254">
    <property type="entry name" value="CFP29"/>
    <property type="match status" value="1"/>
</dbReference>